<reference evidence="5 6" key="1">
    <citation type="submission" date="2020-02" db="EMBL/GenBank/DDBJ databases">
        <title>Draft genome sequence of Haematococcus lacustris strain NIES-144.</title>
        <authorList>
            <person name="Morimoto D."/>
            <person name="Nakagawa S."/>
            <person name="Yoshida T."/>
            <person name="Sawayama S."/>
        </authorList>
    </citation>
    <scope>NUCLEOTIDE SEQUENCE [LARGE SCALE GENOMIC DNA]</scope>
    <source>
        <strain evidence="5 6">NIES-144</strain>
    </source>
</reference>
<dbReference type="Pfam" id="PF13857">
    <property type="entry name" value="Ank_5"/>
    <property type="match status" value="1"/>
</dbReference>
<protein>
    <submittedName>
        <fullName evidence="5">ANK_REP_REGION domain-containing protein</fullName>
    </submittedName>
</protein>
<evidence type="ECO:0000313" key="5">
    <source>
        <dbReference type="EMBL" id="GFH09346.1"/>
    </source>
</evidence>
<dbReference type="PROSITE" id="PS50297">
    <property type="entry name" value="ANK_REP_REGION"/>
    <property type="match status" value="1"/>
</dbReference>
<dbReference type="EMBL" id="BLLF01000226">
    <property type="protein sequence ID" value="GFH09346.1"/>
    <property type="molecule type" value="Genomic_DNA"/>
</dbReference>
<dbReference type="InterPro" id="IPR036770">
    <property type="entry name" value="Ankyrin_rpt-contain_sf"/>
</dbReference>
<name>A0A699YR11_HAELA</name>
<dbReference type="SMART" id="SM00248">
    <property type="entry name" value="ANK"/>
    <property type="match status" value="2"/>
</dbReference>
<dbReference type="SUPFAM" id="SSF48403">
    <property type="entry name" value="Ankyrin repeat"/>
    <property type="match status" value="2"/>
</dbReference>
<keyword evidence="2 3" id="KW-0040">ANK repeat</keyword>
<evidence type="ECO:0000256" key="3">
    <source>
        <dbReference type="PROSITE-ProRule" id="PRU00023"/>
    </source>
</evidence>
<evidence type="ECO:0000256" key="2">
    <source>
        <dbReference type="ARBA" id="ARBA00023043"/>
    </source>
</evidence>
<feature type="compositionally biased region" description="Polar residues" evidence="4">
    <location>
        <begin position="329"/>
        <end position="350"/>
    </location>
</feature>
<feature type="region of interest" description="Disordered" evidence="4">
    <location>
        <begin position="321"/>
        <end position="350"/>
    </location>
</feature>
<dbReference type="Gene3D" id="1.25.40.20">
    <property type="entry name" value="Ankyrin repeat-containing domain"/>
    <property type="match status" value="2"/>
</dbReference>
<dbReference type="AlphaFoldDB" id="A0A699YR11"/>
<dbReference type="InterPro" id="IPR002110">
    <property type="entry name" value="Ankyrin_rpt"/>
</dbReference>
<keyword evidence="6" id="KW-1185">Reference proteome</keyword>
<gene>
    <name evidence="5" type="ORF">HaLaN_04462</name>
</gene>
<dbReference type="PANTHER" id="PTHR24171:SF10">
    <property type="entry name" value="ANKYRIN REPEAT DOMAIN-CONTAINING PROTEIN 29-LIKE"/>
    <property type="match status" value="1"/>
</dbReference>
<evidence type="ECO:0000256" key="4">
    <source>
        <dbReference type="SAM" id="MobiDB-lite"/>
    </source>
</evidence>
<dbReference type="PROSITE" id="PS50088">
    <property type="entry name" value="ANK_REPEAT"/>
    <property type="match status" value="2"/>
</dbReference>
<evidence type="ECO:0000256" key="1">
    <source>
        <dbReference type="ARBA" id="ARBA00022737"/>
    </source>
</evidence>
<organism evidence="5 6">
    <name type="scientific">Haematococcus lacustris</name>
    <name type="common">Green alga</name>
    <name type="synonym">Haematococcus pluvialis</name>
    <dbReference type="NCBI Taxonomy" id="44745"/>
    <lineage>
        <taxon>Eukaryota</taxon>
        <taxon>Viridiplantae</taxon>
        <taxon>Chlorophyta</taxon>
        <taxon>core chlorophytes</taxon>
        <taxon>Chlorophyceae</taxon>
        <taxon>CS clade</taxon>
        <taxon>Chlamydomonadales</taxon>
        <taxon>Haematococcaceae</taxon>
        <taxon>Haematococcus</taxon>
    </lineage>
</organism>
<comment type="caution">
    <text evidence="5">The sequence shown here is derived from an EMBL/GenBank/DDBJ whole genome shotgun (WGS) entry which is preliminary data.</text>
</comment>
<feature type="repeat" description="ANK" evidence="3">
    <location>
        <begin position="243"/>
        <end position="275"/>
    </location>
</feature>
<feature type="repeat" description="ANK" evidence="3">
    <location>
        <begin position="77"/>
        <end position="109"/>
    </location>
</feature>
<sequence>MEALVRDKGADGMVNEKAPHNGHNACHRGCLAHNQGGPASGPELRQLNSWLRLTETFFTVGLHHEGTRRSEDAENSEGQTPLWLALEGNHIDTVKALLAGGADVQLAGPGGATYLHQVAASKACERALRGEGGGEVVGRCCQCSFMAYQAVGLTSRGRSWQLFALCPWPGTLTHWLLLHLCTCLADSPQRQQKVTSEQPAYLRHSLNTHSAAVLPMPAAAAGSEAATALLLEAGASVVALDQERCTPLMVACKAGAWAVGRQLLAAGADVKAVGRNQWTALRPAESGGDSWAQALSLLNTISRQPQAEQGIPRLTALDAQTHHRPPTANPSLTWGQGQQGSRTGLATQDT</sequence>
<dbReference type="PANTHER" id="PTHR24171">
    <property type="entry name" value="ANKYRIN REPEAT DOMAIN-CONTAINING PROTEIN 39-RELATED"/>
    <property type="match status" value="1"/>
</dbReference>
<keyword evidence="1" id="KW-0677">Repeat</keyword>
<dbReference type="Proteomes" id="UP000485058">
    <property type="component" value="Unassembled WGS sequence"/>
</dbReference>
<accession>A0A699YR11</accession>
<evidence type="ECO:0000313" key="6">
    <source>
        <dbReference type="Proteomes" id="UP000485058"/>
    </source>
</evidence>
<dbReference type="Pfam" id="PF00023">
    <property type="entry name" value="Ank"/>
    <property type="match status" value="1"/>
</dbReference>
<proteinExistence type="predicted"/>